<dbReference type="Proteomes" id="UP000020681">
    <property type="component" value="Unassembled WGS sequence"/>
</dbReference>
<reference evidence="2 3" key="1">
    <citation type="submission" date="2014-01" db="EMBL/GenBank/DDBJ databases">
        <authorList>
            <person name="Dobos K."/>
            <person name="Lenaerts A."/>
            <person name="Ordway D."/>
            <person name="DeGroote M.A."/>
            <person name="Parker T."/>
            <person name="Sizemore C."/>
            <person name="Tallon L.J."/>
            <person name="Sadzewicz L.K."/>
            <person name="Sengamalay N."/>
            <person name="Fraser C.M."/>
            <person name="Hine E."/>
            <person name="Shefchek K.A."/>
            <person name="Das S.P."/>
            <person name="Tettelin H."/>
        </authorList>
    </citation>
    <scope>NUCLEOTIDE SEQUENCE [LARGE SCALE GENOMIC DNA]</scope>
    <source>
        <strain evidence="2 3">Harvey</strain>
    </source>
</reference>
<evidence type="ECO:0000313" key="2">
    <source>
        <dbReference type="EMBL" id="EUA91421.1"/>
    </source>
</evidence>
<dbReference type="EMBL" id="JAOL01000089">
    <property type="protein sequence ID" value="EUA91421.1"/>
    <property type="molecule type" value="Genomic_DNA"/>
</dbReference>
<sequence>MQTGQGGLDDDEDLLEVVMAPVVGVLDIENVGPDRGSNERNIRSLLSSTPS</sequence>
<evidence type="ECO:0000313" key="3">
    <source>
        <dbReference type="Proteomes" id="UP000020681"/>
    </source>
</evidence>
<evidence type="ECO:0000256" key="1">
    <source>
        <dbReference type="SAM" id="MobiDB-lite"/>
    </source>
</evidence>
<protein>
    <submittedName>
        <fullName evidence="2">Uncharacterized protein</fullName>
    </submittedName>
</protein>
<proteinExistence type="predicted"/>
<accession>A0ABP3AP32</accession>
<keyword evidence="3" id="KW-1185">Reference proteome</keyword>
<name>A0ABP3AP32_MYCUL</name>
<organism evidence="2 3">
    <name type="scientific">Mycobacterium ulcerans str. Harvey</name>
    <dbReference type="NCBI Taxonomy" id="1299332"/>
    <lineage>
        <taxon>Bacteria</taxon>
        <taxon>Bacillati</taxon>
        <taxon>Actinomycetota</taxon>
        <taxon>Actinomycetes</taxon>
        <taxon>Mycobacteriales</taxon>
        <taxon>Mycobacteriaceae</taxon>
        <taxon>Mycobacterium</taxon>
        <taxon>Mycobacterium ulcerans group</taxon>
    </lineage>
</organism>
<feature type="region of interest" description="Disordered" evidence="1">
    <location>
        <begin position="29"/>
        <end position="51"/>
    </location>
</feature>
<comment type="caution">
    <text evidence="2">The sequence shown here is derived from an EMBL/GenBank/DDBJ whole genome shotgun (WGS) entry which is preliminary data.</text>
</comment>
<gene>
    <name evidence="2" type="ORF">I551_2138</name>
</gene>